<dbReference type="PANTHER" id="PTHR42852:SF6">
    <property type="entry name" value="THIOL:DISULFIDE INTERCHANGE PROTEIN DSBE"/>
    <property type="match status" value="1"/>
</dbReference>
<dbReference type="InterPro" id="IPR013740">
    <property type="entry name" value="Redoxin"/>
</dbReference>
<protein>
    <submittedName>
        <fullName evidence="6">TlpA disulfide reductase family protein</fullName>
    </submittedName>
</protein>
<dbReference type="SUPFAM" id="SSF52833">
    <property type="entry name" value="Thioredoxin-like"/>
    <property type="match status" value="1"/>
</dbReference>
<dbReference type="Gene3D" id="3.40.30.10">
    <property type="entry name" value="Glutaredoxin"/>
    <property type="match status" value="1"/>
</dbReference>
<evidence type="ECO:0000256" key="2">
    <source>
        <dbReference type="ARBA" id="ARBA00022748"/>
    </source>
</evidence>
<comment type="caution">
    <text evidence="6">The sequence shown here is derived from an EMBL/GenBank/DDBJ whole genome shotgun (WGS) entry which is preliminary data.</text>
</comment>
<dbReference type="InterPro" id="IPR036249">
    <property type="entry name" value="Thioredoxin-like_sf"/>
</dbReference>
<reference evidence="7" key="1">
    <citation type="journal article" date="2019" name="Int. J. Syst. Evol. Microbiol.">
        <title>The Global Catalogue of Microorganisms (GCM) 10K type strain sequencing project: providing services to taxonomists for standard genome sequencing and annotation.</title>
        <authorList>
            <consortium name="The Broad Institute Genomics Platform"/>
            <consortium name="The Broad Institute Genome Sequencing Center for Infectious Disease"/>
            <person name="Wu L."/>
            <person name="Ma J."/>
        </authorList>
    </citation>
    <scope>NUCLEOTIDE SEQUENCE [LARGE SCALE GENOMIC DNA]</scope>
    <source>
        <strain evidence="7">JCM 16704</strain>
    </source>
</reference>
<evidence type="ECO:0000256" key="1">
    <source>
        <dbReference type="ARBA" id="ARBA00004196"/>
    </source>
</evidence>
<evidence type="ECO:0000256" key="3">
    <source>
        <dbReference type="ARBA" id="ARBA00023157"/>
    </source>
</evidence>
<feature type="domain" description="Thioredoxin" evidence="5">
    <location>
        <begin position="320"/>
        <end position="485"/>
    </location>
</feature>
<name>A0ABP7Y8X6_9SPHI</name>
<dbReference type="EMBL" id="BAAAZI010000004">
    <property type="protein sequence ID" value="GAA4132083.1"/>
    <property type="molecule type" value="Genomic_DNA"/>
</dbReference>
<organism evidence="6 7">
    <name type="scientific">Sphingobacterium kyonggiense</name>
    <dbReference type="NCBI Taxonomy" id="714075"/>
    <lineage>
        <taxon>Bacteria</taxon>
        <taxon>Pseudomonadati</taxon>
        <taxon>Bacteroidota</taxon>
        <taxon>Sphingobacteriia</taxon>
        <taxon>Sphingobacteriales</taxon>
        <taxon>Sphingobacteriaceae</taxon>
        <taxon>Sphingobacterium</taxon>
    </lineage>
</organism>
<dbReference type="InterPro" id="IPR013766">
    <property type="entry name" value="Thioredoxin_domain"/>
</dbReference>
<evidence type="ECO:0000313" key="7">
    <source>
        <dbReference type="Proteomes" id="UP001500101"/>
    </source>
</evidence>
<keyword evidence="2" id="KW-0201">Cytochrome c-type biogenesis</keyword>
<sequence length="485" mass="56581">MLPFLSFGQQIEISIKSDNIKPEIRIQAPVNGTYFYDSKMDTSLNQQNELMLTYPASNAGAYTIYYLGTGTKLYLNPGDKIHINYTTDANKKVQASISGNNLAGQKHVNTIKRPFYQQVAEKHLHKHGSIEAAQEAIFKNMNKEIGQLDSLLKNKEINQAFFDMAAAEIKTYNYSLAAFALQDSMYRIKRALKDGLLPDSTANFFVNNWKKVIANYDFHDKHNLNNSSFMDLLEIRNAFEGYYFEPKTFKQVQAHDKKDSYLDFMFYSYTLNPDIVNDEYVTAMLFSNTLMQENFEQLLVTKFDEFKLKYPNSNYSPYLEPEIQKVREFNQKAAANFSENTHFIKDYESFTDFKQVQDYFKDKLVYIDLWATWCGPCKAEFAYNKDLSEYAKANNIVKVFISVDRAEEDQKWKEMIKYYELEGHHMRASENLSKQIAEMFSKDFNGQRGFGIPHYIILKNGELVQKDAIRPSRLKDLKEQFKTYL</sequence>
<keyword evidence="7" id="KW-1185">Reference proteome</keyword>
<dbReference type="Pfam" id="PF08534">
    <property type="entry name" value="Redoxin"/>
    <property type="match status" value="1"/>
</dbReference>
<dbReference type="InterPro" id="IPR050553">
    <property type="entry name" value="Thioredoxin_ResA/DsbE_sf"/>
</dbReference>
<gene>
    <name evidence="6" type="ORF">GCM10022216_02800</name>
</gene>
<proteinExistence type="predicted"/>
<keyword evidence="4" id="KW-0676">Redox-active center</keyword>
<evidence type="ECO:0000256" key="4">
    <source>
        <dbReference type="ARBA" id="ARBA00023284"/>
    </source>
</evidence>
<keyword evidence="3" id="KW-1015">Disulfide bond</keyword>
<dbReference type="PANTHER" id="PTHR42852">
    <property type="entry name" value="THIOL:DISULFIDE INTERCHANGE PROTEIN DSBE"/>
    <property type="match status" value="1"/>
</dbReference>
<dbReference type="PROSITE" id="PS51352">
    <property type="entry name" value="THIOREDOXIN_2"/>
    <property type="match status" value="1"/>
</dbReference>
<dbReference type="Proteomes" id="UP001500101">
    <property type="component" value="Unassembled WGS sequence"/>
</dbReference>
<comment type="subcellular location">
    <subcellularLocation>
        <location evidence="1">Cell envelope</location>
    </subcellularLocation>
</comment>
<evidence type="ECO:0000313" key="6">
    <source>
        <dbReference type="EMBL" id="GAA4132083.1"/>
    </source>
</evidence>
<accession>A0ABP7Y8X6</accession>
<evidence type="ECO:0000259" key="5">
    <source>
        <dbReference type="PROSITE" id="PS51352"/>
    </source>
</evidence>